<dbReference type="EMBL" id="CABVHX010000011">
    <property type="protein sequence ID" value="VVO04240.1"/>
    <property type="molecule type" value="Genomic_DNA"/>
</dbReference>
<evidence type="ECO:0000313" key="8">
    <source>
        <dbReference type="Proteomes" id="UP000325375"/>
    </source>
</evidence>
<gene>
    <name evidence="7" type="ORF">PS718_02914</name>
</gene>
<dbReference type="InterPro" id="IPR000259">
    <property type="entry name" value="Adhesion_dom_fimbrial"/>
</dbReference>
<keyword evidence="4" id="KW-0281">Fimbrium</keyword>
<dbReference type="Pfam" id="PF00419">
    <property type="entry name" value="Fimbrial"/>
    <property type="match status" value="1"/>
</dbReference>
<keyword evidence="3 5" id="KW-0732">Signal</keyword>
<dbReference type="PANTHER" id="PTHR33420">
    <property type="entry name" value="FIMBRIAL SUBUNIT ELFA-RELATED"/>
    <property type="match status" value="1"/>
</dbReference>
<evidence type="ECO:0000256" key="1">
    <source>
        <dbReference type="ARBA" id="ARBA00004561"/>
    </source>
</evidence>
<dbReference type="AlphaFoldDB" id="A0A5E7CHD9"/>
<dbReference type="RefSeq" id="WP_191626451.1">
    <property type="nucleotide sequence ID" value="NZ_CABVHX010000011.1"/>
</dbReference>
<dbReference type="PANTHER" id="PTHR33420:SF3">
    <property type="entry name" value="FIMBRIAL SUBUNIT ELFA"/>
    <property type="match status" value="1"/>
</dbReference>
<reference evidence="7 8" key="1">
    <citation type="submission" date="2019-09" db="EMBL/GenBank/DDBJ databases">
        <authorList>
            <person name="Chandra G."/>
            <person name="Truman W A."/>
        </authorList>
    </citation>
    <scope>NUCLEOTIDE SEQUENCE [LARGE SCALE GENOMIC DNA]</scope>
    <source>
        <strain evidence="7">PS718</strain>
    </source>
</reference>
<dbReference type="InterPro" id="IPR008966">
    <property type="entry name" value="Adhesion_dom_sf"/>
</dbReference>
<protein>
    <recommendedName>
        <fullName evidence="6">Fimbrial-type adhesion domain-containing protein</fullName>
    </recommendedName>
</protein>
<evidence type="ECO:0000256" key="3">
    <source>
        <dbReference type="ARBA" id="ARBA00022729"/>
    </source>
</evidence>
<evidence type="ECO:0000256" key="2">
    <source>
        <dbReference type="ARBA" id="ARBA00006671"/>
    </source>
</evidence>
<evidence type="ECO:0000259" key="6">
    <source>
        <dbReference type="Pfam" id="PF00419"/>
    </source>
</evidence>
<feature type="chain" id="PRO_5022949763" description="Fimbrial-type adhesion domain-containing protein" evidence="5">
    <location>
        <begin position="19"/>
        <end position="320"/>
    </location>
</feature>
<comment type="similarity">
    <text evidence="2">Belongs to the fimbrial protein family.</text>
</comment>
<proteinExistence type="inferred from homology"/>
<organism evidence="7 8">
    <name type="scientific">Pseudomonas fluorescens</name>
    <dbReference type="NCBI Taxonomy" id="294"/>
    <lineage>
        <taxon>Bacteria</taxon>
        <taxon>Pseudomonadati</taxon>
        <taxon>Pseudomonadota</taxon>
        <taxon>Gammaproteobacteria</taxon>
        <taxon>Pseudomonadales</taxon>
        <taxon>Pseudomonadaceae</taxon>
        <taxon>Pseudomonas</taxon>
    </lineage>
</organism>
<feature type="domain" description="Fimbrial-type adhesion" evidence="6">
    <location>
        <begin position="182"/>
        <end position="320"/>
    </location>
</feature>
<sequence length="320" mass="34226" precursor="true">MKLWIALLASFVVPNAWGHCGFSLNDELRKVRNYGAHGPSSKFINTPRDATGLPVIYTESLPVMGSKMIITCPFTGSLGLKLNSAIGTQPNFSTSLFRLKDTGIALQFSLDSKSIALVPLQFSDISIGLRTETLTSDPQLRVIQTGPIKEGAVIPAGVLASLVSSDDQTFATFNLSNPVYIVAGACKTPNVSVDMTRDNKTSSFKKIGSKTNPVAFNIQLVECPNFLKSVKYSIKANTKVIDANKGVVSLDASSTAKGIGLQVSRGDDQPVVIGKEYNFAGYDRAGGDFNIPFSASYIQTDASIEAGIADTSLTFIMSYQ</sequence>
<dbReference type="Gene3D" id="2.60.40.1090">
    <property type="entry name" value="Fimbrial-type adhesion domain"/>
    <property type="match status" value="1"/>
</dbReference>
<evidence type="ECO:0000313" key="7">
    <source>
        <dbReference type="EMBL" id="VVO04240.1"/>
    </source>
</evidence>
<feature type="signal peptide" evidence="5">
    <location>
        <begin position="1"/>
        <end position="18"/>
    </location>
</feature>
<dbReference type="GO" id="GO:0043709">
    <property type="term" value="P:cell adhesion involved in single-species biofilm formation"/>
    <property type="evidence" value="ECO:0007669"/>
    <property type="project" value="TreeGrafter"/>
</dbReference>
<dbReference type="SUPFAM" id="SSF49401">
    <property type="entry name" value="Bacterial adhesins"/>
    <property type="match status" value="1"/>
</dbReference>
<dbReference type="Proteomes" id="UP000325375">
    <property type="component" value="Unassembled WGS sequence"/>
</dbReference>
<comment type="subcellular location">
    <subcellularLocation>
        <location evidence="1">Fimbrium</location>
    </subcellularLocation>
</comment>
<dbReference type="GO" id="GO:0009289">
    <property type="term" value="C:pilus"/>
    <property type="evidence" value="ECO:0007669"/>
    <property type="project" value="UniProtKB-SubCell"/>
</dbReference>
<dbReference type="InterPro" id="IPR050263">
    <property type="entry name" value="Bact_Fimbrial_Adh_Pro"/>
</dbReference>
<name>A0A5E7CHD9_PSEFL</name>
<accession>A0A5E7CHD9</accession>
<evidence type="ECO:0000256" key="4">
    <source>
        <dbReference type="ARBA" id="ARBA00023263"/>
    </source>
</evidence>
<dbReference type="InterPro" id="IPR036937">
    <property type="entry name" value="Adhesion_dom_fimbrial_sf"/>
</dbReference>
<evidence type="ECO:0000256" key="5">
    <source>
        <dbReference type="SAM" id="SignalP"/>
    </source>
</evidence>